<evidence type="ECO:0000256" key="2">
    <source>
        <dbReference type="ARBA" id="ARBA00022630"/>
    </source>
</evidence>
<dbReference type="PROSITE" id="PS00862">
    <property type="entry name" value="OX2_COVAL_FAD"/>
    <property type="match status" value="1"/>
</dbReference>
<dbReference type="GO" id="GO:0016491">
    <property type="term" value="F:oxidoreductase activity"/>
    <property type="evidence" value="ECO:0007669"/>
    <property type="project" value="UniProtKB-KW"/>
</dbReference>
<keyword evidence="8" id="KW-1185">Reference proteome</keyword>
<evidence type="ECO:0000256" key="1">
    <source>
        <dbReference type="ARBA" id="ARBA00005466"/>
    </source>
</evidence>
<proteinExistence type="inferred from homology"/>
<evidence type="ECO:0000259" key="6">
    <source>
        <dbReference type="Pfam" id="PF01565"/>
    </source>
</evidence>
<dbReference type="EMBL" id="GL348720">
    <property type="protein sequence ID" value="EFH40320.1"/>
    <property type="molecule type" value="Genomic_DNA"/>
</dbReference>
<dbReference type="eggNOG" id="KOG1231">
    <property type="taxonomic scope" value="Eukaryota"/>
</dbReference>
<name>D7MQ69_ARALL</name>
<accession>D7MQ69</accession>
<dbReference type="HOGENOM" id="CLU_736409_0_0_1"/>
<keyword evidence="4" id="KW-0560">Oxidoreductase</keyword>
<evidence type="ECO:0000256" key="5">
    <source>
        <dbReference type="SAM" id="SignalP"/>
    </source>
</evidence>
<comment type="similarity">
    <text evidence="1">Belongs to the oxygen-dependent FAD-linked oxidoreductase family.</text>
</comment>
<reference evidence="8" key="1">
    <citation type="journal article" date="2011" name="Nat. Genet.">
        <title>The Arabidopsis lyrata genome sequence and the basis of rapid genome size change.</title>
        <authorList>
            <person name="Hu T.T."/>
            <person name="Pattyn P."/>
            <person name="Bakker E.G."/>
            <person name="Cao J."/>
            <person name="Cheng J.-F."/>
            <person name="Clark R.M."/>
            <person name="Fahlgren N."/>
            <person name="Fawcett J.A."/>
            <person name="Grimwood J."/>
            <person name="Gundlach H."/>
            <person name="Haberer G."/>
            <person name="Hollister J.D."/>
            <person name="Ossowski S."/>
            <person name="Ottilar R.P."/>
            <person name="Salamov A.A."/>
            <person name="Schneeberger K."/>
            <person name="Spannagl M."/>
            <person name="Wang X."/>
            <person name="Yang L."/>
            <person name="Nasrallah M.E."/>
            <person name="Bergelson J."/>
            <person name="Carrington J.C."/>
            <person name="Gaut B.S."/>
            <person name="Schmutz J."/>
            <person name="Mayer K.F.X."/>
            <person name="Van de Peer Y."/>
            <person name="Grigoriev I.V."/>
            <person name="Nordborg M."/>
            <person name="Weigel D."/>
            <person name="Guo Y.-L."/>
        </authorList>
    </citation>
    <scope>NUCLEOTIDE SEQUENCE [LARGE SCALE GENOMIC DNA]</scope>
    <source>
        <strain evidence="8">cv. MN47</strain>
    </source>
</reference>
<evidence type="ECO:0000256" key="4">
    <source>
        <dbReference type="ARBA" id="ARBA00023002"/>
    </source>
</evidence>
<dbReference type="PANTHER" id="PTHR13878:SF108">
    <property type="entry name" value="CYTOKININ DEHYDROGENASE 2"/>
    <property type="match status" value="1"/>
</dbReference>
<sequence>MANLRLIITVLICLFSSTKSSNVIKIDLPKSLNLTLSTDPSIISAASHDFGNITTVTPGGVICPSSSADISRLLQYAANGKSTFQVAARGQGHSLNGQASVSGGVIVNMTCLTDVVVSKDKKYADVCSYWIWIRDGPINWAWECGEGIFRVGTRWAGHRVLTLDESLCWYKTKSHRDPTPPSLVLPEPQSLDRSFSLIFSLFISALTMSGASLSVRERDHGIHFYLDIDSNPLPEKFNVPTLFTQIETSLKLYDAEKFLYRVVAYGDFTPYGGVEAFQVLRGNISEDRFKFVHLPTRIAVCRDKEKNCQKQKPGNIHIDFGTRFLLLTMRGFVSTNSDSGRQMNEFKSVFRNITSKNLKSFYAAIRGKIAICHNSI</sequence>
<evidence type="ECO:0000313" key="7">
    <source>
        <dbReference type="EMBL" id="EFH40320.1"/>
    </source>
</evidence>
<dbReference type="STRING" id="81972.D7MQ69"/>
<dbReference type="SUPFAM" id="SSF56176">
    <property type="entry name" value="FAD-binding/transporter-associated domain-like"/>
    <property type="match status" value="1"/>
</dbReference>
<dbReference type="InterPro" id="IPR036318">
    <property type="entry name" value="FAD-bd_PCMH-like_sf"/>
</dbReference>
<evidence type="ECO:0000256" key="3">
    <source>
        <dbReference type="ARBA" id="ARBA00022827"/>
    </source>
</evidence>
<dbReference type="Pfam" id="PF01565">
    <property type="entry name" value="FAD_binding_4"/>
    <property type="match status" value="1"/>
</dbReference>
<dbReference type="PANTHER" id="PTHR13878">
    <property type="entry name" value="GULONOLACTONE OXIDASE"/>
    <property type="match status" value="1"/>
</dbReference>
<evidence type="ECO:0000313" key="8">
    <source>
        <dbReference type="Proteomes" id="UP000008694"/>
    </source>
</evidence>
<dbReference type="InterPro" id="IPR050432">
    <property type="entry name" value="FAD-linked_Oxidoreductases_BP"/>
</dbReference>
<keyword evidence="5" id="KW-0732">Signal</keyword>
<keyword evidence="2" id="KW-0285">Flavoprotein</keyword>
<gene>
    <name evidence="7" type="ORF">ARALYDRAFT_684587</name>
</gene>
<dbReference type="InterPro" id="IPR016167">
    <property type="entry name" value="FAD-bd_PCMH_sub1"/>
</dbReference>
<dbReference type="AlphaFoldDB" id="D7MQ69"/>
<dbReference type="Gramene" id="Al_scaffold_0008_1407">
    <property type="protein sequence ID" value="Al_scaffold_0008_1407"/>
    <property type="gene ID" value="Al_scaffold_0008_1407"/>
</dbReference>
<feature type="domain" description="FAD linked oxidase N-terminal" evidence="6">
    <location>
        <begin position="59"/>
        <end position="126"/>
    </location>
</feature>
<dbReference type="GO" id="GO:0050660">
    <property type="term" value="F:flavin adenine dinucleotide binding"/>
    <property type="evidence" value="ECO:0007669"/>
    <property type="project" value="InterPro"/>
</dbReference>
<keyword evidence="3" id="KW-0274">FAD</keyword>
<protein>
    <submittedName>
        <fullName evidence="7">Predicted protein</fullName>
    </submittedName>
</protein>
<organism evidence="8">
    <name type="scientific">Arabidopsis lyrata subsp. lyrata</name>
    <name type="common">Lyre-leaved rock-cress</name>
    <dbReference type="NCBI Taxonomy" id="81972"/>
    <lineage>
        <taxon>Eukaryota</taxon>
        <taxon>Viridiplantae</taxon>
        <taxon>Streptophyta</taxon>
        <taxon>Embryophyta</taxon>
        <taxon>Tracheophyta</taxon>
        <taxon>Spermatophyta</taxon>
        <taxon>Magnoliopsida</taxon>
        <taxon>eudicotyledons</taxon>
        <taxon>Gunneridae</taxon>
        <taxon>Pentapetalae</taxon>
        <taxon>rosids</taxon>
        <taxon>malvids</taxon>
        <taxon>Brassicales</taxon>
        <taxon>Brassicaceae</taxon>
        <taxon>Camelineae</taxon>
        <taxon>Arabidopsis</taxon>
    </lineage>
</organism>
<dbReference type="Proteomes" id="UP000008694">
    <property type="component" value="Unassembled WGS sequence"/>
</dbReference>
<feature type="signal peptide" evidence="5">
    <location>
        <begin position="1"/>
        <end position="20"/>
    </location>
</feature>
<dbReference type="InterPro" id="IPR006093">
    <property type="entry name" value="Oxy_OxRdtase_FAD_BS"/>
</dbReference>
<dbReference type="InterPro" id="IPR006094">
    <property type="entry name" value="Oxid_FAD_bind_N"/>
</dbReference>
<feature type="chain" id="PRO_5003103480" evidence="5">
    <location>
        <begin position="21"/>
        <end position="376"/>
    </location>
</feature>
<dbReference type="Gene3D" id="3.30.43.10">
    <property type="entry name" value="Uridine Diphospho-n-acetylenolpyruvylglucosamine Reductase, domain 2"/>
    <property type="match status" value="1"/>
</dbReference>